<comment type="caution">
    <text evidence="1">The sequence shown here is derived from an EMBL/GenBank/DDBJ whole genome shotgun (WGS) entry which is preliminary data.</text>
</comment>
<dbReference type="NCBIfam" id="TIGR01683">
    <property type="entry name" value="thiS"/>
    <property type="match status" value="1"/>
</dbReference>
<dbReference type="InterPro" id="IPR003749">
    <property type="entry name" value="ThiS/MoaD-like"/>
</dbReference>
<dbReference type="InterPro" id="IPR012675">
    <property type="entry name" value="Beta-grasp_dom_sf"/>
</dbReference>
<dbReference type="PANTHER" id="PTHR34472">
    <property type="entry name" value="SULFUR CARRIER PROTEIN THIS"/>
    <property type="match status" value="1"/>
</dbReference>
<gene>
    <name evidence="1" type="primary">thiS</name>
    <name evidence="1" type="ORF">KILIM_057_00140</name>
</gene>
<protein>
    <submittedName>
        <fullName evidence="1">Thiamine biosynthesis protein ThiS</fullName>
    </submittedName>
</protein>
<evidence type="ECO:0000313" key="2">
    <source>
        <dbReference type="Proteomes" id="UP000008366"/>
    </source>
</evidence>
<dbReference type="eggNOG" id="COG2104">
    <property type="taxonomic scope" value="Bacteria"/>
</dbReference>
<evidence type="ECO:0000313" key="1">
    <source>
        <dbReference type="EMBL" id="GAB97123.1"/>
    </source>
</evidence>
<dbReference type="Gene3D" id="3.10.20.30">
    <property type="match status" value="1"/>
</dbReference>
<name>K6VLM4_9MICO</name>
<dbReference type="SUPFAM" id="SSF54285">
    <property type="entry name" value="MoaD/ThiS"/>
    <property type="match status" value="1"/>
</dbReference>
<dbReference type="PANTHER" id="PTHR34472:SF1">
    <property type="entry name" value="SULFUR CARRIER PROTEIN THIS"/>
    <property type="match status" value="1"/>
</dbReference>
<dbReference type="Proteomes" id="UP000008366">
    <property type="component" value="Unassembled WGS sequence"/>
</dbReference>
<keyword evidence="2" id="KW-1185">Reference proteome</keyword>
<dbReference type="Pfam" id="PF02597">
    <property type="entry name" value="ThiS"/>
    <property type="match status" value="1"/>
</dbReference>
<accession>K6VLM4</accession>
<proteinExistence type="predicted"/>
<dbReference type="AlphaFoldDB" id="K6VLM4"/>
<sequence length="82" mass="8766">MSTDVTITVNDERRTLPPGSTCRQLVEQLTGREVDPLGRPREGAGLGIALAVDGALVPRAEWNDTLLRADQRVEVVTAVQGG</sequence>
<reference evidence="1 2" key="1">
    <citation type="submission" date="2012-08" db="EMBL/GenBank/DDBJ databases">
        <title>Whole genome shotgun sequence of Kineosphaera limosa NBRC 100340.</title>
        <authorList>
            <person name="Yoshida I."/>
            <person name="Isaki S."/>
            <person name="Hosoyama A."/>
            <person name="Tsuchikane K."/>
            <person name="Katsumata H."/>
            <person name="Ando Y."/>
            <person name="Ohji S."/>
            <person name="Hamada M."/>
            <person name="Tamura T."/>
            <person name="Yamazoe A."/>
            <person name="Yamazaki S."/>
            <person name="Fujita N."/>
        </authorList>
    </citation>
    <scope>NUCLEOTIDE SEQUENCE [LARGE SCALE GENOMIC DNA]</scope>
    <source>
        <strain evidence="1 2">NBRC 100340</strain>
    </source>
</reference>
<dbReference type="EMBL" id="BAHD01000057">
    <property type="protein sequence ID" value="GAB97123.1"/>
    <property type="molecule type" value="Genomic_DNA"/>
</dbReference>
<dbReference type="RefSeq" id="WP_006593655.1">
    <property type="nucleotide sequence ID" value="NZ_BAHD01000057.1"/>
</dbReference>
<dbReference type="InterPro" id="IPR016155">
    <property type="entry name" value="Mopterin_synth/thiamin_S_b"/>
</dbReference>
<organism evidence="1 2">
    <name type="scientific">Kineosphaera limosa NBRC 100340</name>
    <dbReference type="NCBI Taxonomy" id="1184609"/>
    <lineage>
        <taxon>Bacteria</taxon>
        <taxon>Bacillati</taxon>
        <taxon>Actinomycetota</taxon>
        <taxon>Actinomycetes</taxon>
        <taxon>Micrococcales</taxon>
        <taxon>Dermatophilaceae</taxon>
        <taxon>Kineosphaera</taxon>
    </lineage>
</organism>
<dbReference type="InterPro" id="IPR010035">
    <property type="entry name" value="Thi_S"/>
</dbReference>
<dbReference type="CDD" id="cd00565">
    <property type="entry name" value="Ubl_ThiS"/>
    <property type="match status" value="1"/>
</dbReference>
<dbReference type="STRING" id="1184609.KILIM_057_00140"/>
<dbReference type="OrthoDB" id="163636at2"/>